<dbReference type="InterPro" id="IPR013830">
    <property type="entry name" value="SGNH_hydro"/>
</dbReference>
<dbReference type="KEGG" id="agl:PYTT_0321"/>
<dbReference type="Pfam" id="PF13472">
    <property type="entry name" value="Lipase_GDSL_2"/>
    <property type="match status" value="1"/>
</dbReference>
<name>A0A1C7PJ11_9BACT</name>
<dbReference type="OrthoDB" id="2513075at2"/>
<dbReference type="InterPro" id="IPR036514">
    <property type="entry name" value="SGNH_hydro_sf"/>
</dbReference>
<evidence type="ECO:0000259" key="1">
    <source>
        <dbReference type="Pfam" id="PF13472"/>
    </source>
</evidence>
<dbReference type="GO" id="GO:0004622">
    <property type="term" value="F:phosphatidylcholine lysophospholipase activity"/>
    <property type="evidence" value="ECO:0007669"/>
    <property type="project" value="TreeGrafter"/>
</dbReference>
<proteinExistence type="predicted"/>
<sequence length="248" mass="27716">MTPHILNAKEIEDILRQHGLVLPETMHPEPHQRDQYNWAARHASIKERHRTVKPEYVILGDSITHCWGGEPADADRKMPRHGIDSWNSLFEGHTATNMGFGYDYVDNAFYRILDGELSGTSPRVIIVLIGTNDIDTLALAPETCAAHTSALLQLLRATQPESKILLLGIMPRTEPHLAPVIRQTNEAYSRLADGQHIHFADCGACFLEGDSLLADTRYVLDEAHPSTAGYEAMAATIRPHLKRIDPLY</sequence>
<keyword evidence="3" id="KW-1185">Reference proteome</keyword>
<keyword evidence="2" id="KW-0378">Hydrolase</keyword>
<dbReference type="AlphaFoldDB" id="A0A1C7PJ11"/>
<dbReference type="InterPro" id="IPR051532">
    <property type="entry name" value="Ester_Hydrolysis_Enzymes"/>
</dbReference>
<protein>
    <submittedName>
        <fullName evidence="2">Sgnh hydrolase-type esterase domain</fullName>
    </submittedName>
</protein>
<accession>A0A1C7PJ11</accession>
<dbReference type="RefSeq" id="WP_067772765.1">
    <property type="nucleotide sequence ID" value="NZ_LIGX01000002.1"/>
</dbReference>
<dbReference type="SUPFAM" id="SSF52266">
    <property type="entry name" value="SGNH hydrolase"/>
    <property type="match status" value="1"/>
</dbReference>
<evidence type="ECO:0000313" key="2">
    <source>
        <dbReference type="EMBL" id="SEH73425.1"/>
    </source>
</evidence>
<gene>
    <name evidence="2" type="ORF">PYTT_0321</name>
</gene>
<dbReference type="Proteomes" id="UP000176204">
    <property type="component" value="Chromosome I"/>
</dbReference>
<feature type="domain" description="SGNH hydrolase-type esterase" evidence="1">
    <location>
        <begin position="58"/>
        <end position="232"/>
    </location>
</feature>
<dbReference type="PANTHER" id="PTHR30383">
    <property type="entry name" value="THIOESTERASE 1/PROTEASE 1/LYSOPHOSPHOLIPASE L1"/>
    <property type="match status" value="1"/>
</dbReference>
<reference evidence="3" key="1">
    <citation type="submission" date="2016-09" db="EMBL/GenBank/DDBJ databases">
        <authorList>
            <person name="Koehorst J."/>
        </authorList>
    </citation>
    <scope>NUCLEOTIDE SEQUENCE [LARGE SCALE GENOMIC DNA]</scope>
</reference>
<dbReference type="EMBL" id="LT629973">
    <property type="protein sequence ID" value="SEH73425.1"/>
    <property type="molecule type" value="Genomic_DNA"/>
</dbReference>
<organism evidence="2 3">
    <name type="scientific">Akkermansia glycaniphila</name>
    <dbReference type="NCBI Taxonomy" id="1679444"/>
    <lineage>
        <taxon>Bacteria</taxon>
        <taxon>Pseudomonadati</taxon>
        <taxon>Verrucomicrobiota</taxon>
        <taxon>Verrucomicrobiia</taxon>
        <taxon>Verrucomicrobiales</taxon>
        <taxon>Akkermansiaceae</taxon>
        <taxon>Akkermansia</taxon>
    </lineage>
</organism>
<dbReference type="Gene3D" id="3.40.50.1110">
    <property type="entry name" value="SGNH hydrolase"/>
    <property type="match status" value="1"/>
</dbReference>
<evidence type="ECO:0000313" key="3">
    <source>
        <dbReference type="Proteomes" id="UP000176204"/>
    </source>
</evidence>
<dbReference type="PANTHER" id="PTHR30383:SF32">
    <property type="entry name" value="SGNH-HYDROLASE"/>
    <property type="match status" value="1"/>
</dbReference>
<dbReference type="STRING" id="1679444.PYTT_0321"/>